<dbReference type="EMBL" id="JAMOIL010000062">
    <property type="protein sequence ID" value="MCM0622881.1"/>
    <property type="molecule type" value="Genomic_DNA"/>
</dbReference>
<dbReference type="Pfam" id="PF04296">
    <property type="entry name" value="YlxR"/>
    <property type="match status" value="1"/>
</dbReference>
<evidence type="ECO:0000256" key="1">
    <source>
        <dbReference type="SAM" id="MobiDB-lite"/>
    </source>
</evidence>
<feature type="domain" description="YlxR" evidence="2">
    <location>
        <begin position="10"/>
        <end position="49"/>
    </location>
</feature>
<accession>A0A9X2IGG7</accession>
<sequence length="87" mass="9342">MGTDEDGRVAVLPDPRGVAAGRGAHLHPTTACYDLAVRRKAFPRALRRAAGAPLESAPVRQYLDRVTTDTDRPTGAGRLTRNWSSSS</sequence>
<reference evidence="3" key="1">
    <citation type="submission" date="2022-05" db="EMBL/GenBank/DDBJ databases">
        <authorList>
            <person name="Tuo L."/>
        </authorList>
    </citation>
    <scope>NUCLEOTIDE SEQUENCE</scope>
    <source>
        <strain evidence="3">BSK12Z-4</strain>
    </source>
</reference>
<keyword evidence="4" id="KW-1185">Reference proteome</keyword>
<proteinExistence type="predicted"/>
<evidence type="ECO:0000259" key="2">
    <source>
        <dbReference type="Pfam" id="PF04296"/>
    </source>
</evidence>
<comment type="caution">
    <text evidence="3">The sequence shown here is derived from an EMBL/GenBank/DDBJ whole genome shotgun (WGS) entry which is preliminary data.</text>
</comment>
<evidence type="ECO:0000313" key="4">
    <source>
        <dbReference type="Proteomes" id="UP001139485"/>
    </source>
</evidence>
<dbReference type="Gene3D" id="3.30.1230.10">
    <property type="entry name" value="YlxR-like"/>
    <property type="match status" value="1"/>
</dbReference>
<evidence type="ECO:0000313" key="3">
    <source>
        <dbReference type="EMBL" id="MCM0622881.1"/>
    </source>
</evidence>
<gene>
    <name evidence="3" type="ORF">M8330_21580</name>
</gene>
<dbReference type="AlphaFoldDB" id="A0A9X2IGG7"/>
<name>A0A9X2IGG7_9ACTN</name>
<protein>
    <submittedName>
        <fullName evidence="3">YlxR family protein</fullName>
    </submittedName>
</protein>
<dbReference type="InterPro" id="IPR007393">
    <property type="entry name" value="YlxR_dom"/>
</dbReference>
<dbReference type="InterPro" id="IPR035931">
    <property type="entry name" value="YlxR-like_sf"/>
</dbReference>
<dbReference type="SUPFAM" id="SSF64376">
    <property type="entry name" value="YlxR-like"/>
    <property type="match status" value="1"/>
</dbReference>
<dbReference type="Proteomes" id="UP001139485">
    <property type="component" value="Unassembled WGS sequence"/>
</dbReference>
<feature type="region of interest" description="Disordered" evidence="1">
    <location>
        <begin position="67"/>
        <end position="87"/>
    </location>
</feature>
<organism evidence="3 4">
    <name type="scientific">Nocardioides bruguierae</name>
    <dbReference type="NCBI Taxonomy" id="2945102"/>
    <lineage>
        <taxon>Bacteria</taxon>
        <taxon>Bacillati</taxon>
        <taxon>Actinomycetota</taxon>
        <taxon>Actinomycetes</taxon>
        <taxon>Propionibacteriales</taxon>
        <taxon>Nocardioidaceae</taxon>
        <taxon>Nocardioides</taxon>
    </lineage>
</organism>